<dbReference type="PANTHER" id="PTHR42905:SF7">
    <property type="entry name" value="PHOSPHOENOLPYRUVATE PHOSPHOMUTASE"/>
    <property type="match status" value="1"/>
</dbReference>
<proteinExistence type="inferred from homology"/>
<evidence type="ECO:0000256" key="1">
    <source>
        <dbReference type="ARBA" id="ARBA00038455"/>
    </source>
</evidence>
<comment type="similarity">
    <text evidence="1">Belongs to the isocitrate lyase/PEP mutase superfamily. PEP mutase family.</text>
</comment>
<reference evidence="2 3" key="1">
    <citation type="submission" date="2015-11" db="EMBL/GenBank/DDBJ databases">
        <title>Genome-wide analysis reveals the secondary metabolome in Streptomyces kanasensis ZX01.</title>
        <authorList>
            <person name="Zhang G."/>
            <person name="Han L."/>
            <person name="Feng J."/>
            <person name="Zhang X."/>
        </authorList>
    </citation>
    <scope>NUCLEOTIDE SEQUENCE [LARGE SCALE GENOMIC DNA]</scope>
    <source>
        <strain evidence="2 3">ZX01</strain>
    </source>
</reference>
<organism evidence="2 3">
    <name type="scientific">Streptomyces kanasensis</name>
    <dbReference type="NCBI Taxonomy" id="936756"/>
    <lineage>
        <taxon>Bacteria</taxon>
        <taxon>Bacillati</taxon>
        <taxon>Actinomycetota</taxon>
        <taxon>Actinomycetes</taxon>
        <taxon>Kitasatosporales</taxon>
        <taxon>Streptomycetaceae</taxon>
        <taxon>Streptomyces</taxon>
    </lineage>
</organism>
<dbReference type="AlphaFoldDB" id="A0A117IW24"/>
<gene>
    <name evidence="2" type="ORF">ATE80_13975</name>
</gene>
<dbReference type="RefSeq" id="WP_058942534.1">
    <property type="nucleotide sequence ID" value="NZ_LNSV01000030.1"/>
</dbReference>
<dbReference type="PANTHER" id="PTHR42905">
    <property type="entry name" value="PHOSPHOENOLPYRUVATE CARBOXYLASE"/>
    <property type="match status" value="1"/>
</dbReference>
<dbReference type="Pfam" id="PF13714">
    <property type="entry name" value="PEP_mutase"/>
    <property type="match status" value="1"/>
</dbReference>
<accession>A0A117IW24</accession>
<evidence type="ECO:0000313" key="3">
    <source>
        <dbReference type="Proteomes" id="UP000054011"/>
    </source>
</evidence>
<comment type="caution">
    <text evidence="2">The sequence shown here is derived from an EMBL/GenBank/DDBJ whole genome shotgun (WGS) entry which is preliminary data.</text>
</comment>
<dbReference type="Proteomes" id="UP000054011">
    <property type="component" value="Unassembled WGS sequence"/>
</dbReference>
<evidence type="ECO:0000313" key="2">
    <source>
        <dbReference type="EMBL" id="KUH38178.1"/>
    </source>
</evidence>
<dbReference type="SUPFAM" id="SSF51621">
    <property type="entry name" value="Phosphoenolpyruvate/pyruvate domain"/>
    <property type="match status" value="1"/>
</dbReference>
<dbReference type="InterPro" id="IPR040442">
    <property type="entry name" value="Pyrv_kinase-like_dom_sf"/>
</dbReference>
<dbReference type="InterPro" id="IPR015813">
    <property type="entry name" value="Pyrv/PenolPyrv_kinase-like_dom"/>
</dbReference>
<sequence length="298" mass="31224">MSKTRALREALNGPAIARIMGAHGALSAKLGEEAGFEAIWASGLEISAARAIPDANILSMAECLEAAAEIAGAVGIPVLADCDSGFGGVGNVVHMIRSYEARGMAGVCIEDKMFPKMNSFVEGNQDLAPLGDFAAKITAAKEARTDPDFVVVARIEALIAGAGMEEALRRAAVYERAGADALLIHSKQSAPDEVFAFRESYRGALPVIVVPTTYPQVTADELTTRGFGGVIYANQGLRASISAMRDVLAQIGGAGSTYGVEGSIAALKDVFALQRVDELLALQQRHDRLTATYAAPLD</sequence>
<keyword evidence="2" id="KW-0670">Pyruvate</keyword>
<name>A0A117IW24_9ACTN</name>
<dbReference type="InterPro" id="IPR039556">
    <property type="entry name" value="ICL/PEPM"/>
</dbReference>
<keyword evidence="3" id="KW-1185">Reference proteome</keyword>
<protein>
    <submittedName>
        <fullName evidence="2">Phosphoenolpyruvate phosphomutase</fullName>
    </submittedName>
</protein>
<dbReference type="OrthoDB" id="9771433at2"/>
<dbReference type="GO" id="GO:0003824">
    <property type="term" value="F:catalytic activity"/>
    <property type="evidence" value="ECO:0007669"/>
    <property type="project" value="InterPro"/>
</dbReference>
<dbReference type="CDD" id="cd00377">
    <property type="entry name" value="ICL_PEPM"/>
    <property type="match status" value="1"/>
</dbReference>
<dbReference type="Gene3D" id="3.20.20.60">
    <property type="entry name" value="Phosphoenolpyruvate-binding domains"/>
    <property type="match status" value="1"/>
</dbReference>
<dbReference type="STRING" id="936756.ATE80_13975"/>
<dbReference type="EMBL" id="LNSV01000030">
    <property type="protein sequence ID" value="KUH38178.1"/>
    <property type="molecule type" value="Genomic_DNA"/>
</dbReference>